<protein>
    <recommendedName>
        <fullName evidence="3">Novel STAND NTPase 1 domain-containing protein</fullName>
    </recommendedName>
</protein>
<gene>
    <name evidence="4" type="ORF">FHU35_16149</name>
</gene>
<keyword evidence="2" id="KW-0472">Membrane</keyword>
<dbReference type="OrthoDB" id="134501at2"/>
<evidence type="ECO:0000313" key="5">
    <source>
        <dbReference type="Proteomes" id="UP000316184"/>
    </source>
</evidence>
<feature type="transmembrane region" description="Helical" evidence="2">
    <location>
        <begin position="200"/>
        <end position="219"/>
    </location>
</feature>
<dbReference type="Proteomes" id="UP000316184">
    <property type="component" value="Unassembled WGS sequence"/>
</dbReference>
<accession>A0A561U0G4</accession>
<evidence type="ECO:0000259" key="3">
    <source>
        <dbReference type="Pfam" id="PF20703"/>
    </source>
</evidence>
<dbReference type="InterPro" id="IPR049052">
    <property type="entry name" value="nSTAND1"/>
</dbReference>
<feature type="compositionally biased region" description="Basic and acidic residues" evidence="1">
    <location>
        <begin position="530"/>
        <end position="539"/>
    </location>
</feature>
<keyword evidence="2" id="KW-0812">Transmembrane</keyword>
<evidence type="ECO:0000256" key="2">
    <source>
        <dbReference type="SAM" id="Phobius"/>
    </source>
</evidence>
<dbReference type="Pfam" id="PF20703">
    <property type="entry name" value="nSTAND1"/>
    <property type="match status" value="1"/>
</dbReference>
<evidence type="ECO:0000313" key="4">
    <source>
        <dbReference type="EMBL" id="TWF92867.1"/>
    </source>
</evidence>
<feature type="compositionally biased region" description="Low complexity" evidence="1">
    <location>
        <begin position="553"/>
        <end position="566"/>
    </location>
</feature>
<dbReference type="SUPFAM" id="SSF50993">
    <property type="entry name" value="Peptidase/esterase 'gauge' domain"/>
    <property type="match status" value="1"/>
</dbReference>
<feature type="domain" description="Novel STAND NTPase 1" evidence="3">
    <location>
        <begin position="2"/>
        <end position="148"/>
    </location>
</feature>
<comment type="caution">
    <text evidence="4">The sequence shown here is derived from an EMBL/GenBank/DDBJ whole genome shotgun (WGS) entry which is preliminary data.</text>
</comment>
<dbReference type="InterPro" id="IPR015943">
    <property type="entry name" value="WD40/YVTN_repeat-like_dom_sf"/>
</dbReference>
<dbReference type="InterPro" id="IPR011048">
    <property type="entry name" value="Haem_d1_sf"/>
</dbReference>
<dbReference type="AlphaFoldDB" id="A0A561U0G4"/>
<dbReference type="SUPFAM" id="SSF51004">
    <property type="entry name" value="C-terminal (heme d1) domain of cytochrome cd1-nitrite reductase"/>
    <property type="match status" value="1"/>
</dbReference>
<evidence type="ECO:0000256" key="1">
    <source>
        <dbReference type="SAM" id="MobiDB-lite"/>
    </source>
</evidence>
<reference evidence="4 5" key="1">
    <citation type="submission" date="2019-06" db="EMBL/GenBank/DDBJ databases">
        <title>Sequencing the genomes of 1000 actinobacteria strains.</title>
        <authorList>
            <person name="Klenk H.-P."/>
        </authorList>
    </citation>
    <scope>NUCLEOTIDE SEQUENCE [LARGE SCALE GENOMIC DNA]</scope>
    <source>
        <strain evidence="4 5">DSM 46699</strain>
    </source>
</reference>
<sequence length="920" mass="99408">MRRILDDTAAGTGALPLVSLVLQELCERRRGGWLTHEDYEALGRVPGALSAAADAALAELDNDRARSLLTLLTRPDGEGGHARRSAELGDLDASSRNTAHQLAAKRLVVIEDQRVNLTHQALIDHWPRLRDWLTEDADFLSWRAKLTDLHDSGGVLRDAPLAEAESWLAARPDDIPEAQRQFVRRSTAAQTRDRRRWRNITAVVSVLALVAAVLVVITTRSNAQLDQRLREADATTLAEESTSAAEGNSATALQLALAAYKTDPDSPAAIGALLRQRLFHRGVDRVLSPELTGVLSPYDSLQVSADGRTAITVATDPTDPVRVIRDPAGPRPRSEPLQVNRENRLVLSSDGASLAELDTSGALTLWDLTGHHPPMVLADSGVDYASFSHDGQWLLTMPEETTEVATLWNVPARQRHPTGYVKPSGITRSAFPLPGGHHIVSQEDRSAPGQPGDEPWTVVRDTRTGAELSARNGWSLLDSGVSSFRCADSSYTVADTLTGRELTQGTAGECHKTDNAGRHLLIRGSGSSDSVHEVVDSSGKRSGLTDPARTWFSGTTSSEGTSVVTGPRGTLTALTSREGSVHISDLRTTSEERLQPESVMVTSPDGNRLVASNQSQQAHVLDGERRFVGRLDVPSYEDEGSFAFDTTGEQLISMLPGKLRVQNAADLSVLREIPIPGPPGFGDEFNRYLHLPSLVSTKRDEVLIEYRGQVTGFDPETWRITRPPLNVLPGKGPNTDWSSVSVVGRPGHPDEVLVRSDESLTTWNLRTRSSGPAIAVGPTVGQATPATDPAGRYAAVTASKVAVVVDLDENRPVESIPIDAAGAYGFFGDYLLLDGTAQLEVLDWRGRKVITEFTTTSSGGDVTVENGRLFLSHFGGPSDSIPGEPQSWFAELCGVSDRDYTDAERALVREELAEERPCEG</sequence>
<dbReference type="EMBL" id="VIWX01000006">
    <property type="protein sequence ID" value="TWF92867.1"/>
    <property type="molecule type" value="Genomic_DNA"/>
</dbReference>
<name>A0A561U0G4_9PSEU</name>
<organism evidence="4 5">
    <name type="scientific">Saccharopolyspora dendranthemae</name>
    <dbReference type="NCBI Taxonomy" id="1181886"/>
    <lineage>
        <taxon>Bacteria</taxon>
        <taxon>Bacillati</taxon>
        <taxon>Actinomycetota</taxon>
        <taxon>Actinomycetes</taxon>
        <taxon>Pseudonocardiales</taxon>
        <taxon>Pseudonocardiaceae</taxon>
        <taxon>Saccharopolyspora</taxon>
    </lineage>
</organism>
<proteinExistence type="predicted"/>
<feature type="region of interest" description="Disordered" evidence="1">
    <location>
        <begin position="528"/>
        <end position="567"/>
    </location>
</feature>
<dbReference type="Gene3D" id="2.130.10.10">
    <property type="entry name" value="YVTN repeat-like/Quinoprotein amine dehydrogenase"/>
    <property type="match status" value="2"/>
</dbReference>
<keyword evidence="5" id="KW-1185">Reference proteome</keyword>
<keyword evidence="2" id="KW-1133">Transmembrane helix</keyword>